<feature type="domain" description="Nucleoporin Nup133/Nup155-like C-terminal" evidence="8">
    <location>
        <begin position="640"/>
        <end position="850"/>
    </location>
</feature>
<dbReference type="PANTHER" id="PTHR13405:SF11">
    <property type="entry name" value="NUCLEAR PORE COMPLEX PROTEIN NUP133"/>
    <property type="match status" value="1"/>
</dbReference>
<dbReference type="eggNOG" id="KOG4121">
    <property type="taxonomic scope" value="Eukaryota"/>
</dbReference>
<dbReference type="Pfam" id="PF08801">
    <property type="entry name" value="Nucleoporin_N"/>
    <property type="match status" value="1"/>
</dbReference>
<dbReference type="InterPro" id="IPR014908">
    <property type="entry name" value="Nucleoporin_Nup133/Nup155_N"/>
</dbReference>
<dbReference type="GO" id="GO:0017056">
    <property type="term" value="F:structural constituent of nuclear pore"/>
    <property type="evidence" value="ECO:0007669"/>
    <property type="project" value="InterPro"/>
</dbReference>
<dbReference type="Pfam" id="PF03177">
    <property type="entry name" value="Nucleoporin_C"/>
    <property type="match status" value="1"/>
</dbReference>
<accession>B9WBI1</accession>
<dbReference type="Gene3D" id="2.130.10.10">
    <property type="entry name" value="YVTN repeat-like/Quinoprotein amine dehydrogenase"/>
    <property type="match status" value="1"/>
</dbReference>
<keyword evidence="5" id="KW-0653">Protein transport</keyword>
<keyword evidence="4" id="KW-0509">mRNA transport</keyword>
<evidence type="ECO:0000256" key="2">
    <source>
        <dbReference type="ARBA" id="ARBA00005569"/>
    </source>
</evidence>
<evidence type="ECO:0000256" key="3">
    <source>
        <dbReference type="ARBA" id="ARBA00022448"/>
    </source>
</evidence>
<keyword evidence="7" id="KW-0539">Nucleus</keyword>
<reference evidence="11 12" key="1">
    <citation type="journal article" date="2009" name="Genome Res.">
        <title>Comparative genomics of the fungal pathogens Candida dubliniensis and Candida albicans.</title>
        <authorList>
            <person name="Jackson A.P."/>
            <person name="Gamble J.A."/>
            <person name="Yeomans T."/>
            <person name="Moran G.P."/>
            <person name="Saunders D."/>
            <person name="Harris D."/>
            <person name="Aslett M."/>
            <person name="Barrell J.F."/>
            <person name="Butler G."/>
            <person name="Citiulo F."/>
            <person name="Coleman D.C."/>
            <person name="de Groot P.W.J."/>
            <person name="Goodwin T.J."/>
            <person name="Quail M.A."/>
            <person name="McQuillan J."/>
            <person name="Munro C.A."/>
            <person name="Pain A."/>
            <person name="Poulter R.T."/>
            <person name="Rajandream M.A."/>
            <person name="Renauld H."/>
            <person name="Spiering M.J."/>
            <person name="Tivey A."/>
            <person name="Gow N.A.R."/>
            <person name="Barrell B."/>
            <person name="Sullivan D.J."/>
            <person name="Berriman M."/>
        </authorList>
    </citation>
    <scope>NUCLEOTIDE SEQUENCE [LARGE SCALE GENOMIC DNA]</scope>
    <source>
        <strain evidence="12">CD36 / ATCC MYA-646 / CBS 7987 / NCPF 3949 / NRRL Y-17841</strain>
    </source>
</reference>
<evidence type="ECO:0000313" key="11">
    <source>
        <dbReference type="EMBL" id="CAX43752.1"/>
    </source>
</evidence>
<dbReference type="GO" id="GO:0006606">
    <property type="term" value="P:protein import into nucleus"/>
    <property type="evidence" value="ECO:0007669"/>
    <property type="project" value="TreeGrafter"/>
</dbReference>
<evidence type="ECO:0000313" key="10">
    <source>
        <dbReference type="CGD" id="CAL0000170458"/>
    </source>
</evidence>
<dbReference type="PANTHER" id="PTHR13405">
    <property type="entry name" value="NUCLEAR PORE COMPLEX PROTEIN NUP133"/>
    <property type="match status" value="1"/>
</dbReference>
<evidence type="ECO:0000259" key="8">
    <source>
        <dbReference type="Pfam" id="PF03177"/>
    </source>
</evidence>
<dbReference type="InterPro" id="IPR037624">
    <property type="entry name" value="Nup133-like"/>
</dbReference>
<gene>
    <name evidence="10" type="ordered locus">Cd36_19720</name>
    <name evidence="11" type="ORF">CD36_19720</name>
</gene>
<comment type="subcellular location">
    <subcellularLocation>
        <location evidence="1">Nucleus envelope</location>
    </subcellularLocation>
</comment>
<evidence type="ECO:0000256" key="5">
    <source>
        <dbReference type="ARBA" id="ARBA00022927"/>
    </source>
</evidence>
<dbReference type="InterPro" id="IPR015943">
    <property type="entry name" value="WD40/YVTN_repeat-like_dom_sf"/>
</dbReference>
<dbReference type="InterPro" id="IPR007187">
    <property type="entry name" value="Nucleoporin_Nup133/Nup155_C"/>
</dbReference>
<dbReference type="GeneID" id="8046001"/>
<dbReference type="GO" id="GO:0031080">
    <property type="term" value="C:nuclear pore outer ring"/>
    <property type="evidence" value="ECO:0007669"/>
    <property type="project" value="TreeGrafter"/>
</dbReference>
<protein>
    <submittedName>
        <fullName evidence="11">Nucleoporin, putative</fullName>
    </submittedName>
</protein>
<keyword evidence="12" id="KW-1185">Reference proteome</keyword>
<evidence type="ECO:0000256" key="6">
    <source>
        <dbReference type="ARBA" id="ARBA00023010"/>
    </source>
</evidence>
<dbReference type="HOGENOM" id="CLU_002493_1_0_1"/>
<dbReference type="Gene3D" id="1.20.58.1380">
    <property type="match status" value="1"/>
</dbReference>
<dbReference type="RefSeq" id="XP_002418451.1">
    <property type="nucleotide sequence ID" value="XM_002418406.1"/>
</dbReference>
<evidence type="ECO:0000313" key="12">
    <source>
        <dbReference type="Proteomes" id="UP000002605"/>
    </source>
</evidence>
<sequence length="1033" mass="118491">MSIFKPRTVAKQSSNLPTTIVHELTKNQHYCVSKLPALPSVFKSQADSFTNAYSDSESNYSLVINEESIFVWCYKSTDATPLSIEFPIDKSIFQLPMAILTKPSSGTGQDPGLVILDSISGLIKFYESVQHAPTLGLINDKSLEINILLKKDEYITLAENVEPAGIMIATSLQRCILISLRDFKSKPQLGYMELLNNEGFLQRFFKSETNEIVAIRSGKITNHGTIQEIIVLDSSGNFYLYNYNLFSATASPYVDKKKSFRQSIRVEFDAYPGSNQFVTFLDIWPVDDIYVALCQIEKSLYLVTLRIDKSGALPFGSHKLKTANFPTSKPKLYLPKPGKTAFVIIDNSVILTDLNTSYIESKNTLTYYKPRWEDVVRFKSSVEFVGSGFENQSTNSNPAIILISKNFGVVRIEKFPESQTDKVIEPLAIVKSHIEQAIFYSDINEIDFDLSQRFEKDVIQNAIESIVEEILNSTSSYFPKTLPSISDLTNLKVKLYRKLIEYVKRNFDIPIIPQIVENLEKSDVAHQMWTIIDTNQEMKTVLETQIGDIREFFTHNVVDINQVLTKFIENLMEKSLPTVPLVVNTLYNGIYLNEVEYVNQISKSWVFTTNLIIRTEEIFTRNFVESEGDPKVAYHLVQVLYYFVNSAIAYMKSTSDNVHLQDYQIWYNNRKHYWIGVLLKAGLENEATEIVEKYHDFASLARILDIEQEETNSIDQSIYTKYFEEFGYNFASCVYDYYLETNKIQKLLLSFTNYKHFLLQYFKENPKKTANVSWIRYLLDSEFTEASDSLIVAAEENDSLDNQQIKYSLAKLSSVASGNSDNLKDINHELLIIKYQKIIKHSIAENGRLEAITKPTFTKNYVNQEITKQYIEPIVDIYFDKFVNGFELNNSEIINLLTTIKPLVSNKLGFSYAFRIAESIYNESIANYYSSMILVRLLVLGNEKLYQSNDNDDDKTIKRKAKKSALYKTLKQNPGAIPKLDQLLTNPEINNAEYEDSIIIKEFNESLLNQLTKQLGNTKFKSWVEAVKEQARI</sequence>
<dbReference type="EMBL" id="FM992689">
    <property type="protein sequence ID" value="CAX43752.1"/>
    <property type="molecule type" value="Genomic_DNA"/>
</dbReference>
<keyword evidence="3" id="KW-0813">Transport</keyword>
<dbReference type="OrthoDB" id="103454at2759"/>
<dbReference type="GO" id="GO:0016973">
    <property type="term" value="P:poly(A)+ mRNA export from nucleus"/>
    <property type="evidence" value="ECO:0007669"/>
    <property type="project" value="TreeGrafter"/>
</dbReference>
<dbReference type="Proteomes" id="UP000002605">
    <property type="component" value="Chromosome 2"/>
</dbReference>
<dbReference type="SUPFAM" id="SSF117289">
    <property type="entry name" value="Nucleoporin domain"/>
    <property type="match status" value="1"/>
</dbReference>
<evidence type="ECO:0000259" key="9">
    <source>
        <dbReference type="Pfam" id="PF08801"/>
    </source>
</evidence>
<feature type="domain" description="Nucleoporin Nup133/Nup155-like N-terminal" evidence="9">
    <location>
        <begin position="25"/>
        <end position="411"/>
    </location>
</feature>
<evidence type="ECO:0000256" key="4">
    <source>
        <dbReference type="ARBA" id="ARBA00022816"/>
    </source>
</evidence>
<dbReference type="VEuPathDB" id="FungiDB:CD36_19720"/>
<keyword evidence="6" id="KW-0811">Translocation</keyword>
<organism evidence="11 12">
    <name type="scientific">Candida dubliniensis (strain CD36 / ATCC MYA-646 / CBS 7987 / NCPF 3949 / NRRL Y-17841)</name>
    <name type="common">Yeast</name>
    <dbReference type="NCBI Taxonomy" id="573826"/>
    <lineage>
        <taxon>Eukaryota</taxon>
        <taxon>Fungi</taxon>
        <taxon>Dikarya</taxon>
        <taxon>Ascomycota</taxon>
        <taxon>Saccharomycotina</taxon>
        <taxon>Pichiomycetes</taxon>
        <taxon>Debaryomycetaceae</taxon>
        <taxon>Candida/Lodderomyces clade</taxon>
        <taxon>Candida</taxon>
    </lineage>
</organism>
<dbReference type="GO" id="GO:0000972">
    <property type="term" value="P:transcription-dependent tethering of RNA polymerase II gene DNA at nuclear periphery"/>
    <property type="evidence" value="ECO:0007669"/>
    <property type="project" value="TreeGrafter"/>
</dbReference>
<proteinExistence type="inferred from homology"/>
<evidence type="ECO:0000256" key="1">
    <source>
        <dbReference type="ARBA" id="ARBA00004259"/>
    </source>
</evidence>
<comment type="similarity">
    <text evidence="2">Belongs to the nucleoporin Nup133 family.</text>
</comment>
<evidence type="ECO:0000256" key="7">
    <source>
        <dbReference type="ARBA" id="ARBA00023242"/>
    </source>
</evidence>
<dbReference type="KEGG" id="cdu:CD36_19720"/>
<name>B9WBI1_CANDC</name>
<dbReference type="CGD" id="CAL0000170458">
    <property type="gene designation" value="Cd36_19720"/>
</dbReference>
<dbReference type="AlphaFoldDB" id="B9WBI1"/>